<accession>A0ABR2UBH4</accession>
<protein>
    <submittedName>
        <fullName evidence="2">Uncharacterized protein</fullName>
    </submittedName>
</protein>
<reference evidence="2 3" key="1">
    <citation type="journal article" date="2024" name="G3 (Bethesda)">
        <title>Genome assembly of Hibiscus sabdariffa L. provides insights into metabolisms of medicinal natural products.</title>
        <authorList>
            <person name="Kim T."/>
        </authorList>
    </citation>
    <scope>NUCLEOTIDE SEQUENCE [LARGE SCALE GENOMIC DNA]</scope>
    <source>
        <strain evidence="2">TK-2024</strain>
        <tissue evidence="2">Old leaves</tissue>
    </source>
</reference>
<keyword evidence="1" id="KW-0812">Transmembrane</keyword>
<evidence type="ECO:0000313" key="3">
    <source>
        <dbReference type="Proteomes" id="UP001396334"/>
    </source>
</evidence>
<gene>
    <name evidence="2" type="ORF">V6N11_052905</name>
</gene>
<name>A0ABR2UBH4_9ROSI</name>
<dbReference type="EMBL" id="JBBPBN010000001">
    <property type="protein sequence ID" value="KAK9047041.1"/>
    <property type="molecule type" value="Genomic_DNA"/>
</dbReference>
<evidence type="ECO:0000256" key="1">
    <source>
        <dbReference type="SAM" id="Phobius"/>
    </source>
</evidence>
<proteinExistence type="predicted"/>
<dbReference type="Proteomes" id="UP001396334">
    <property type="component" value="Unassembled WGS sequence"/>
</dbReference>
<comment type="caution">
    <text evidence="2">The sequence shown here is derived from an EMBL/GenBank/DDBJ whole genome shotgun (WGS) entry which is preliminary data.</text>
</comment>
<organism evidence="2 3">
    <name type="scientific">Hibiscus sabdariffa</name>
    <name type="common">roselle</name>
    <dbReference type="NCBI Taxonomy" id="183260"/>
    <lineage>
        <taxon>Eukaryota</taxon>
        <taxon>Viridiplantae</taxon>
        <taxon>Streptophyta</taxon>
        <taxon>Embryophyta</taxon>
        <taxon>Tracheophyta</taxon>
        <taxon>Spermatophyta</taxon>
        <taxon>Magnoliopsida</taxon>
        <taxon>eudicotyledons</taxon>
        <taxon>Gunneridae</taxon>
        <taxon>Pentapetalae</taxon>
        <taxon>rosids</taxon>
        <taxon>malvids</taxon>
        <taxon>Malvales</taxon>
        <taxon>Malvaceae</taxon>
        <taxon>Malvoideae</taxon>
        <taxon>Hibiscus</taxon>
    </lineage>
</organism>
<sequence>MRDWLVKALALENRVGTTQVGLSAWAMPKPEQSWLKDCSSFLCFEFWVFSCFIHFWFLNRLFSGKRITKELNCCDFI</sequence>
<keyword evidence="1" id="KW-1133">Transmembrane helix</keyword>
<keyword evidence="1" id="KW-0472">Membrane</keyword>
<evidence type="ECO:0000313" key="2">
    <source>
        <dbReference type="EMBL" id="KAK9047041.1"/>
    </source>
</evidence>
<feature type="transmembrane region" description="Helical" evidence="1">
    <location>
        <begin position="39"/>
        <end position="58"/>
    </location>
</feature>
<keyword evidence="3" id="KW-1185">Reference proteome</keyword>